<dbReference type="OrthoDB" id="321651at2157"/>
<reference evidence="2" key="1">
    <citation type="submission" date="2016-10" db="EMBL/GenBank/DDBJ databases">
        <authorList>
            <person name="Varghese N."/>
            <person name="Submissions S."/>
        </authorList>
    </citation>
    <scope>NUCLEOTIDE SEQUENCE [LARGE SCALE GENOMIC DNA]</scope>
    <source>
        <strain evidence="2">RD 26</strain>
    </source>
</reference>
<proteinExistence type="predicted"/>
<dbReference type="EMBL" id="FOYN01000005">
    <property type="protein sequence ID" value="SFR59374.1"/>
    <property type="molecule type" value="Genomic_DNA"/>
</dbReference>
<dbReference type="AlphaFoldDB" id="A0A1I6HY98"/>
<evidence type="ECO:0000313" key="1">
    <source>
        <dbReference type="EMBL" id="SFR59374.1"/>
    </source>
</evidence>
<dbReference type="RefSeq" id="WP_092924093.1">
    <property type="nucleotide sequence ID" value="NZ_FOYN01000005.1"/>
</dbReference>
<protein>
    <submittedName>
        <fullName evidence="1">Uncharacterized protein</fullName>
    </submittedName>
</protein>
<gene>
    <name evidence="1" type="ORF">SAMN04487937_2971</name>
</gene>
<keyword evidence="2" id="KW-1185">Reference proteome</keyword>
<dbReference type="Proteomes" id="UP000198932">
    <property type="component" value="Unassembled WGS sequence"/>
</dbReference>
<organism evidence="1 2">
    <name type="scientific">Halorubrum sodomense</name>
    <dbReference type="NCBI Taxonomy" id="35743"/>
    <lineage>
        <taxon>Archaea</taxon>
        <taxon>Methanobacteriati</taxon>
        <taxon>Methanobacteriota</taxon>
        <taxon>Stenosarchaea group</taxon>
        <taxon>Halobacteria</taxon>
        <taxon>Halobacteriales</taxon>
        <taxon>Haloferacaceae</taxon>
        <taxon>Halorubrum</taxon>
    </lineage>
</organism>
<accession>A0A1I6HY98</accession>
<sequence>MSTRRDSDESVDIAIDVEGGTLEIERERIENVRVEQLFQPVESDQCDARLQLWSDGAGWNGYERRDDEFYHVNVLTETTVSDDQVVVESTYIHEEQVPPEDVAESVRDHVLDRHAGAVGMFVRGCSPP</sequence>
<dbReference type="STRING" id="35743.SAMN04487937_2971"/>
<name>A0A1I6HY98_HALSD</name>
<evidence type="ECO:0000313" key="2">
    <source>
        <dbReference type="Proteomes" id="UP000198932"/>
    </source>
</evidence>